<evidence type="ECO:0000256" key="1">
    <source>
        <dbReference type="ARBA" id="ARBA00022598"/>
    </source>
</evidence>
<dbReference type="RefSeq" id="WP_096356402.1">
    <property type="nucleotide sequence ID" value="NZ_AP014946.1"/>
</dbReference>
<evidence type="ECO:0000256" key="3">
    <source>
        <dbReference type="ARBA" id="ARBA00022741"/>
    </source>
</evidence>
<keyword evidence="3" id="KW-0547">Nucleotide-binding</keyword>
<accession>A0A0S3PWL9</accession>
<sequence length="387" mass="43731">MQRIAIDERADWIAKAEAIGFIFHTLDGERYWDERAYYAFTLKQIEQDLEGPTNELAAMCRELVTRAIADDEIMRKLAIPQKFWNYISASWKKQEPSLYGRFDLRYNGRAPAKLLEFNADTPTSLFETGVFQWQWLEDAIERAIVPKDADQFNSVHERLIAGWQEIGAGRALNLAGVIDDPEDGGTVAYLNDTAQQAGLKTTVLPMDKIGRNPKGLFVDQKDVPIELMFKLYPWEWMMREEFGASLPGSGTQFIEPPWKAILSNKGILPLLWSMYPRHPNLLPAAFENDAEGVKALGESYVRKPLFSREGANIEIVVSGAVIDRDDGPYGQEGFIRQGLATLPRFEENYTVLGSWLVRDQACGLSVREALDPITKNTSRFLPHAIVG</sequence>
<dbReference type="KEGG" id="vgo:GJW-30_1_02847"/>
<dbReference type="GO" id="GO:0005524">
    <property type="term" value="F:ATP binding"/>
    <property type="evidence" value="ECO:0007669"/>
    <property type="project" value="UniProtKB-KW"/>
</dbReference>
<evidence type="ECO:0000256" key="2">
    <source>
        <dbReference type="ARBA" id="ARBA00022723"/>
    </source>
</evidence>
<proteinExistence type="predicted"/>
<name>A0A0S3PWL9_9BRAD</name>
<reference evidence="7 8" key="1">
    <citation type="submission" date="2015-08" db="EMBL/GenBank/DDBJ databases">
        <title>Investigation of the bacterial diversity of lava forest soil.</title>
        <authorList>
            <person name="Lee J.S."/>
        </authorList>
    </citation>
    <scope>NUCLEOTIDE SEQUENCE [LARGE SCALE GENOMIC DNA]</scope>
    <source>
        <strain evidence="7 8">GJW-30</strain>
    </source>
</reference>
<keyword evidence="1 7" id="KW-0436">Ligase</keyword>
<dbReference type="InterPro" id="IPR005494">
    <property type="entry name" value="GSPS_pre-ATP-grasp-like_dom"/>
</dbReference>
<evidence type="ECO:0000313" key="7">
    <source>
        <dbReference type="EMBL" id="BAT60311.1"/>
    </source>
</evidence>
<feature type="domain" description="Glutathionylspermidine synthase pre-ATP-grasp-like" evidence="6">
    <location>
        <begin position="12"/>
        <end position="385"/>
    </location>
</feature>
<protein>
    <submittedName>
        <fullName evidence="7">Putative acid--amine ligase YjfC</fullName>
        <ecNumber evidence="7">6.3.1.-</ecNumber>
    </submittedName>
</protein>
<evidence type="ECO:0000256" key="4">
    <source>
        <dbReference type="ARBA" id="ARBA00022840"/>
    </source>
</evidence>
<dbReference type="InterPro" id="IPR016185">
    <property type="entry name" value="PreATP-grasp_dom_sf"/>
</dbReference>
<dbReference type="EMBL" id="AP014946">
    <property type="protein sequence ID" value="BAT60311.1"/>
    <property type="molecule type" value="Genomic_DNA"/>
</dbReference>
<dbReference type="Proteomes" id="UP000236884">
    <property type="component" value="Chromosome"/>
</dbReference>
<dbReference type="EC" id="6.3.1.-" evidence="7"/>
<keyword evidence="8" id="KW-1185">Reference proteome</keyword>
<evidence type="ECO:0000256" key="5">
    <source>
        <dbReference type="ARBA" id="ARBA00022842"/>
    </source>
</evidence>
<dbReference type="SUPFAM" id="SSF56059">
    <property type="entry name" value="Glutathione synthetase ATP-binding domain-like"/>
    <property type="match status" value="1"/>
</dbReference>
<keyword evidence="4" id="KW-0067">ATP-binding</keyword>
<dbReference type="OrthoDB" id="9765517at2"/>
<dbReference type="Pfam" id="PF03738">
    <property type="entry name" value="GSP_synth"/>
    <property type="match status" value="1"/>
</dbReference>
<dbReference type="SUPFAM" id="SSF52440">
    <property type="entry name" value="PreATP-grasp domain"/>
    <property type="match status" value="1"/>
</dbReference>
<gene>
    <name evidence="7" type="primary">yjfC</name>
    <name evidence="7" type="ORF">GJW-30_1_02847</name>
</gene>
<keyword evidence="5" id="KW-0460">Magnesium</keyword>
<organism evidence="7 8">
    <name type="scientific">Variibacter gotjawalensis</name>
    <dbReference type="NCBI Taxonomy" id="1333996"/>
    <lineage>
        <taxon>Bacteria</taxon>
        <taxon>Pseudomonadati</taxon>
        <taxon>Pseudomonadota</taxon>
        <taxon>Alphaproteobacteria</taxon>
        <taxon>Hyphomicrobiales</taxon>
        <taxon>Nitrobacteraceae</taxon>
        <taxon>Variibacter</taxon>
    </lineage>
</organism>
<evidence type="ECO:0000259" key="6">
    <source>
        <dbReference type="Pfam" id="PF03738"/>
    </source>
</evidence>
<evidence type="ECO:0000313" key="8">
    <source>
        <dbReference type="Proteomes" id="UP000236884"/>
    </source>
</evidence>
<dbReference type="GO" id="GO:0016874">
    <property type="term" value="F:ligase activity"/>
    <property type="evidence" value="ECO:0007669"/>
    <property type="project" value="UniProtKB-KW"/>
</dbReference>
<dbReference type="AlphaFoldDB" id="A0A0S3PWL9"/>
<dbReference type="GO" id="GO:0046872">
    <property type="term" value="F:metal ion binding"/>
    <property type="evidence" value="ECO:0007669"/>
    <property type="project" value="UniProtKB-KW"/>
</dbReference>
<keyword evidence="2" id="KW-0479">Metal-binding</keyword>
<dbReference type="Gene3D" id="3.30.1490.330">
    <property type="match status" value="1"/>
</dbReference>